<dbReference type="InterPro" id="IPR051557">
    <property type="entry name" value="NipSnap_domain"/>
</dbReference>
<dbReference type="InterPro" id="IPR012577">
    <property type="entry name" value="NIPSNAP"/>
</dbReference>
<dbReference type="Proteomes" id="UP001213623">
    <property type="component" value="Chromosome 4"/>
</dbReference>
<feature type="region of interest" description="Disordered" evidence="4">
    <location>
        <begin position="794"/>
        <end position="814"/>
    </location>
</feature>
<comment type="similarity">
    <text evidence="2">Belongs to the TEC1 family.</text>
</comment>
<dbReference type="Pfam" id="PF07978">
    <property type="entry name" value="NIPSNAP"/>
    <property type="match status" value="1"/>
</dbReference>
<evidence type="ECO:0000256" key="1">
    <source>
        <dbReference type="ARBA" id="ARBA00005291"/>
    </source>
</evidence>
<proteinExistence type="inferred from homology"/>
<feature type="region of interest" description="Disordered" evidence="4">
    <location>
        <begin position="1039"/>
        <end position="1061"/>
    </location>
</feature>
<feature type="compositionally biased region" description="Polar residues" evidence="4">
    <location>
        <begin position="1310"/>
        <end position="1324"/>
    </location>
</feature>
<feature type="region of interest" description="Disordered" evidence="4">
    <location>
        <begin position="1"/>
        <end position="25"/>
    </location>
</feature>
<dbReference type="PROSITE" id="PS51088">
    <property type="entry name" value="TEA_2"/>
    <property type="match status" value="1"/>
</dbReference>
<protein>
    <recommendedName>
        <fullName evidence="5">TEA domain-containing protein</fullName>
    </recommendedName>
</protein>
<dbReference type="Gene3D" id="6.10.20.40">
    <property type="entry name" value="TEA/ATTS domain"/>
    <property type="match status" value="1"/>
</dbReference>
<sequence length="1688" mass="182399">MSRHSTHKRKRSAMRADRLRGAPGGPGRVIHSAFAWEAGTRAALGDAIHTHPFNHALHVVVPSSPGLDDLQAALEHAIQEAGPGPCWAQVPLTLFLEPAFVAQYIRTGSLYALSMTRLDSDDTFCLDGQGMLILGAVSRYMVQLPLADPSFVPGKRGYERARQCLAAWDEARTAQSPRHHRASWPCLFVWTPPALPDALPRPWAPMAFPEALVSPMHVRPVAPHVLARLHQDVWVPRPDVPGSHDVEPWLEWAGLMALASPRLRAFDRCEPYVCMYAPPPDFSPGACLHMQVAGLLPPALVAQCWGLVWDWAEARHSCVAISVWGFTDTPIAWQSRYPGHGLPLGSGARPGMAPPDDGYTAAQRARKVRRKGHTRAGETEHGVLCTGENGYTILLWPAQSDPASVRLLESTILHGEGGAEVTAGKLSTDNYIYEIQRVAVKPEHVEEYKKTVGGITQQVDDKYGDAAVHMGSWEVVVGDMGHFYHIWRYTGYEGFDRVSREFRSDPLLIEYRQRMAPLLQHRRNWLTQAFTFWKNHLDWAKSDSVYELRTYQLQPGHLLEWERIWRQGLEARRPFTEPLGAWFTRVGELHRVFHMWKFDSMEDRARIRAAAWQVEQAWSNTVNQVRPRSAMTPSVYMGMPSMAAGFPPSGLDLDAHSFSSPMSHSVSETGVDSAAVLSPSQLRQLPMGTMPGPMTSPVPVTLPGAPLSSDGKRRRLSPPSFSSPVRPDPSSSPYGMMMPQSGPNGSMYFAPSMLSFNMPESPSPSSSADVSLQNQSIGANLSPLAHRTVLRTASVSGTSPTSLPGPSFHESPVMRRANSYGGVSAPWPTRDQMGFFHGPPGLSSPPTASPSMGPPMSAPLMMQRQNSSPQPRASRERSTRPSTTDVWPDDVEVAFWEALRLIPKLGRRKVLVHGKPCGRNELIADYIERKTGKMRSRKQVSSHIQVLKNVKRGDLEFQQLIAEPTSEEDYYTPAGGMMYAHTLAEYSMGLLGFSLAPSSADVLPSPLLSATPAVGSPLPPSHSPAQSPATGLISRALDNMHMSSPSPNPAARTLPPTGVRQTSPAQWVPLYDVDPLPTFIPTAFSLWAYSSKSDDRHMYTNMDTLAMSQLLQMGGEVPVLPSNGPTATSFRFPHLTEMHRHMACPFVHVHVPLTLPRAEPSAPMYDRLGVALSMGSTQNAPLSVVLSIYSHGKCVLTLVERLEAPRPLARGRSDSRTAASTDDASTVLRSPVPGDARYAWAYQVPFATDFWADFLSRNHSQRLLKNPGASIDNSYCKEPSERASVGMAVAGVAFVQEFVVPHKDAPHGPQTGSPAVSDSGTSPGSRLGDVLGVLAWEFECIESSSREPGRPRVSVLGPPLSPSSAATTALQTPHRAPAPAMTPTPASPTLGATPRPDTSDKGLLGLQLQPKPAAPSASLSLGASPRGGEMMGRTVSMPAATSGSTLVPPAHPSVPAPPDAHLLRPTTTPPPMPTLVRTQASPLAVSDPVKVDEGGALSGAGAPPAERVALPGQDAHTSPLKPSSQFLLPSRSAQSSLGLGPDIYPSSSHMAPGMSTLSPAMVAADWLAPQGLGLMPISVAPQRSHSMSVLHEKDSDLMAPSSMPLPSSLSALSESMPSHLDATDANGRWAPSHLMSWNGQQDLMDAFLNSSMMDSTHVTPGSPTTTPSFSQEPSQATTASASDRPLRS</sequence>
<feature type="compositionally biased region" description="Low complexity" evidence="4">
    <location>
        <begin position="1655"/>
        <end position="1668"/>
    </location>
</feature>
<reference evidence="6" key="1">
    <citation type="submission" date="2023-03" db="EMBL/GenBank/DDBJ databases">
        <title>Mating type loci evolution in Malassezia.</title>
        <authorList>
            <person name="Coelho M.A."/>
        </authorList>
    </citation>
    <scope>NUCLEOTIDE SEQUENCE</scope>
    <source>
        <strain evidence="6">CBS 9557</strain>
    </source>
</reference>
<dbReference type="GO" id="GO:0003700">
    <property type="term" value="F:DNA-binding transcription factor activity"/>
    <property type="evidence" value="ECO:0007669"/>
    <property type="project" value="InterPro"/>
</dbReference>
<dbReference type="GO" id="GO:0000423">
    <property type="term" value="P:mitophagy"/>
    <property type="evidence" value="ECO:0007669"/>
    <property type="project" value="UniProtKB-ARBA"/>
</dbReference>
<feature type="region of interest" description="Disordered" evidence="4">
    <location>
        <begin position="1489"/>
        <end position="1527"/>
    </location>
</feature>
<dbReference type="GO" id="GO:0001682">
    <property type="term" value="P:tRNA 5'-leader removal"/>
    <property type="evidence" value="ECO:0007669"/>
    <property type="project" value="InterPro"/>
</dbReference>
<feature type="region of interest" description="Disordered" evidence="4">
    <location>
        <begin position="1346"/>
        <end position="1476"/>
    </location>
</feature>
<dbReference type="GO" id="GO:0030677">
    <property type="term" value="C:ribonuclease P complex"/>
    <property type="evidence" value="ECO:0007669"/>
    <property type="project" value="InterPro"/>
</dbReference>
<dbReference type="InterPro" id="IPR011008">
    <property type="entry name" value="Dimeric_a/b-barrel"/>
</dbReference>
<feature type="compositionally biased region" description="Polar residues" evidence="4">
    <location>
        <begin position="1669"/>
        <end position="1681"/>
    </location>
</feature>
<feature type="region of interest" description="Disordered" evidence="4">
    <location>
        <begin position="831"/>
        <end position="886"/>
    </location>
</feature>
<feature type="region of interest" description="Disordered" evidence="4">
    <location>
        <begin position="1208"/>
        <end position="1228"/>
    </location>
</feature>
<feature type="region of interest" description="Disordered" evidence="4">
    <location>
        <begin position="1303"/>
        <end position="1324"/>
    </location>
</feature>
<feature type="compositionally biased region" description="Low complexity" evidence="4">
    <location>
        <begin position="686"/>
        <end position="701"/>
    </location>
</feature>
<feature type="compositionally biased region" description="Low complexity" evidence="4">
    <location>
        <begin position="794"/>
        <end position="807"/>
    </location>
</feature>
<evidence type="ECO:0000259" key="5">
    <source>
        <dbReference type="PROSITE" id="PS51088"/>
    </source>
</evidence>
<accession>A0AAF0EN00</accession>
<dbReference type="Pfam" id="PF01285">
    <property type="entry name" value="TEA"/>
    <property type="match status" value="1"/>
</dbReference>
<dbReference type="InterPro" id="IPR038096">
    <property type="entry name" value="TEA/ATTS_sf"/>
</dbReference>
<evidence type="ECO:0000256" key="4">
    <source>
        <dbReference type="SAM" id="MobiDB-lite"/>
    </source>
</evidence>
<dbReference type="GO" id="GO:0005739">
    <property type="term" value="C:mitochondrion"/>
    <property type="evidence" value="ECO:0007669"/>
    <property type="project" value="TreeGrafter"/>
</dbReference>
<gene>
    <name evidence="6" type="ORF">MNAN1_002467</name>
</gene>
<keyword evidence="7" id="KW-1185">Reference proteome</keyword>
<evidence type="ECO:0000256" key="2">
    <source>
        <dbReference type="ARBA" id="ARBA00008421"/>
    </source>
</evidence>
<dbReference type="SMART" id="SM00426">
    <property type="entry name" value="TEA"/>
    <property type="match status" value="1"/>
</dbReference>
<feature type="region of interest" description="Disordered" evidence="4">
    <location>
        <begin position="683"/>
        <end position="739"/>
    </location>
</feature>
<feature type="compositionally biased region" description="Low complexity" evidence="4">
    <location>
        <begin position="1356"/>
        <end position="1379"/>
    </location>
</feature>
<name>A0AAF0EN00_9BASI</name>
<feature type="compositionally biased region" description="Pro residues" evidence="4">
    <location>
        <begin position="1449"/>
        <end position="1458"/>
    </location>
</feature>
<dbReference type="PANTHER" id="PTHR21017:SF17">
    <property type="entry name" value="PROTEIN NIPSNAP"/>
    <property type="match status" value="1"/>
</dbReference>
<dbReference type="InterPro" id="IPR000818">
    <property type="entry name" value="TEA/ATTS_dom"/>
</dbReference>
<dbReference type="Gene3D" id="3.30.70.100">
    <property type="match status" value="2"/>
</dbReference>
<feature type="compositionally biased region" description="Low complexity" evidence="4">
    <location>
        <begin position="717"/>
        <end position="733"/>
    </location>
</feature>
<feature type="compositionally biased region" description="Low complexity" evidence="4">
    <location>
        <begin position="1406"/>
        <end position="1424"/>
    </location>
</feature>
<evidence type="ECO:0000313" key="7">
    <source>
        <dbReference type="Proteomes" id="UP001213623"/>
    </source>
</evidence>
<dbReference type="PANTHER" id="PTHR21017">
    <property type="entry name" value="NIPSNAP-RELATED"/>
    <property type="match status" value="1"/>
</dbReference>
<feature type="compositionally biased region" description="Polar residues" evidence="4">
    <location>
        <begin position="1216"/>
        <end position="1228"/>
    </location>
</feature>
<evidence type="ECO:0000313" key="6">
    <source>
        <dbReference type="EMBL" id="WFD27470.1"/>
    </source>
</evidence>
<feature type="domain" description="TEA" evidence="5">
    <location>
        <begin position="880"/>
        <end position="954"/>
    </location>
</feature>
<dbReference type="Pfam" id="PF08584">
    <property type="entry name" value="Ribonuc_P_40"/>
    <property type="match status" value="1"/>
</dbReference>
<organism evidence="6 7">
    <name type="scientific">Malassezia nana</name>
    <dbReference type="NCBI Taxonomy" id="180528"/>
    <lineage>
        <taxon>Eukaryota</taxon>
        <taxon>Fungi</taxon>
        <taxon>Dikarya</taxon>
        <taxon>Basidiomycota</taxon>
        <taxon>Ustilaginomycotina</taxon>
        <taxon>Malasseziomycetes</taxon>
        <taxon>Malasseziales</taxon>
        <taxon>Malasseziaceae</taxon>
        <taxon>Malassezia</taxon>
    </lineage>
</organism>
<feature type="region of interest" description="Disordered" evidence="4">
    <location>
        <begin position="1654"/>
        <end position="1688"/>
    </location>
</feature>
<dbReference type="PRINTS" id="PR00065">
    <property type="entry name" value="TEADOMAIN"/>
</dbReference>
<dbReference type="InterPro" id="IPR013893">
    <property type="entry name" value="RNase_P_Rpp40"/>
</dbReference>
<feature type="compositionally biased region" description="Basic residues" evidence="4">
    <location>
        <begin position="1"/>
        <end position="13"/>
    </location>
</feature>
<dbReference type="EMBL" id="CP119895">
    <property type="protein sequence ID" value="WFD27470.1"/>
    <property type="molecule type" value="Genomic_DNA"/>
</dbReference>
<dbReference type="SUPFAM" id="SSF54909">
    <property type="entry name" value="Dimeric alpha+beta barrel"/>
    <property type="match status" value="2"/>
</dbReference>
<comment type="similarity">
    <text evidence="1">Belongs to the NipSnap family.</text>
</comment>
<feature type="DNA-binding region" description="TEA" evidence="3">
    <location>
        <begin position="880"/>
        <end position="954"/>
    </location>
</feature>
<evidence type="ECO:0000256" key="3">
    <source>
        <dbReference type="PROSITE-ProRule" id="PRU00505"/>
    </source>
</evidence>